<dbReference type="GO" id="GO:0031047">
    <property type="term" value="P:regulatory ncRNA-mediated gene silencing"/>
    <property type="evidence" value="ECO:0007669"/>
    <property type="project" value="UniProtKB-KW"/>
</dbReference>
<reference evidence="5" key="1">
    <citation type="submission" date="2021-06" db="EMBL/GenBank/DDBJ databases">
        <title>Parelaphostrongylus tenuis whole genome reference sequence.</title>
        <authorList>
            <person name="Garwood T.J."/>
            <person name="Larsen P.A."/>
            <person name="Fountain-Jones N.M."/>
            <person name="Garbe J.R."/>
            <person name="Macchietto M.G."/>
            <person name="Kania S.A."/>
            <person name="Gerhold R.W."/>
            <person name="Richards J.E."/>
            <person name="Wolf T.M."/>
        </authorList>
    </citation>
    <scope>NUCLEOTIDE SEQUENCE</scope>
    <source>
        <strain evidence="5">MNPRO001-30</strain>
        <tissue evidence="5">Meninges</tissue>
    </source>
</reference>
<evidence type="ECO:0000256" key="1">
    <source>
        <dbReference type="ARBA" id="ARBA00007057"/>
    </source>
</evidence>
<dbReference type="EMBL" id="JAHQIW010003596">
    <property type="protein sequence ID" value="KAJ1359329.1"/>
    <property type="molecule type" value="Genomic_DNA"/>
</dbReference>
<dbReference type="GO" id="GO:0060964">
    <property type="term" value="P:regulation of miRNA-mediated gene silencing"/>
    <property type="evidence" value="ECO:0007669"/>
    <property type="project" value="InterPro"/>
</dbReference>
<keyword evidence="6" id="KW-1185">Reference proteome</keyword>
<comment type="caution">
    <text evidence="5">The sequence shown here is derived from an EMBL/GenBank/DDBJ whole genome shotgun (WGS) entry which is preliminary data.</text>
</comment>
<comment type="similarity">
    <text evidence="1">Belongs to the maelstrom family.</text>
</comment>
<protein>
    <recommendedName>
        <fullName evidence="3">Maelstrom domain-containing protein</fullName>
    </recommendedName>
</protein>
<feature type="domain" description="Maelstrom" evidence="3">
    <location>
        <begin position="165"/>
        <end position="362"/>
    </location>
</feature>
<dbReference type="Proteomes" id="UP001196413">
    <property type="component" value="Unassembled WGS sequence"/>
</dbReference>
<evidence type="ECO:0000313" key="6">
    <source>
        <dbReference type="Proteomes" id="UP001196413"/>
    </source>
</evidence>
<dbReference type="AlphaFoldDB" id="A0AAD5N3T1"/>
<name>A0AAD5N3T1_PARTN</name>
<evidence type="ECO:0000259" key="3">
    <source>
        <dbReference type="Pfam" id="PF13017"/>
    </source>
</evidence>
<dbReference type="InterPro" id="IPR024970">
    <property type="entry name" value="Maelstrom"/>
</dbReference>
<organism evidence="5 6">
    <name type="scientific">Parelaphostrongylus tenuis</name>
    <name type="common">Meningeal worm</name>
    <dbReference type="NCBI Taxonomy" id="148309"/>
    <lineage>
        <taxon>Eukaryota</taxon>
        <taxon>Metazoa</taxon>
        <taxon>Ecdysozoa</taxon>
        <taxon>Nematoda</taxon>
        <taxon>Chromadorea</taxon>
        <taxon>Rhabditida</taxon>
        <taxon>Rhabditina</taxon>
        <taxon>Rhabditomorpha</taxon>
        <taxon>Strongyloidea</taxon>
        <taxon>Metastrongylidae</taxon>
        <taxon>Parelaphostrongylus</taxon>
    </lineage>
</organism>
<dbReference type="EMBL" id="JAHQIW010003349">
    <property type="protein sequence ID" value="KAJ1358267.1"/>
    <property type="molecule type" value="Genomic_DNA"/>
</dbReference>
<gene>
    <name evidence="4" type="ORF">KIN20_016657</name>
    <name evidence="5" type="ORF">KIN20_018023</name>
</gene>
<accession>A0AAD5N3T1</accession>
<dbReference type="Pfam" id="PF13017">
    <property type="entry name" value="Maelstrom"/>
    <property type="match status" value="1"/>
</dbReference>
<evidence type="ECO:0000313" key="5">
    <source>
        <dbReference type="EMBL" id="KAJ1359329.1"/>
    </source>
</evidence>
<sequence>MANERQGSSQDWRDNRGVRTRRAKRTPFWSWFLTEGSRRFREMYGCNFDRTSVEHKLLITELWLPVKQSLPPRRGVRYDDSEDITYEELFGIQGEGVGNSSYESVLDPKEAVQEIIEMRRSMAKQDLFDRLRNHYELNGVFPDVMMQFITVFPYIRMPSVDDEILVYPAEISITHFSLYRGTMSCWSSLVDFDPIYLGVNRHRCDYNVVEKNAAILGIHHPMTRFCTPFDVFKRLMEKQCSPGVFVCDAEQVEIVERALAFLASTVTLKEQREHADVLERMVTAQDFITDLLQLYFDLKGTPVPHHLRDELIILEFNSAREKLWKFSRLCCYHERKPTGHESRKHCPVSRTAVLIAAVCKLSFSANMDDFRDHYDASKYLMERVSVNRLQNDSSLSKSTEHVLHNKTAAADGGATDKHIMANASTNFKYLPIKFQKLRYEVVKAQENPFQRRTKVKLDLIDAINRMRKLVS</sequence>
<keyword evidence="2" id="KW-0943">RNA-mediated gene silencing</keyword>
<evidence type="ECO:0000313" key="4">
    <source>
        <dbReference type="EMBL" id="KAJ1358267.1"/>
    </source>
</evidence>
<evidence type="ECO:0000256" key="2">
    <source>
        <dbReference type="ARBA" id="ARBA00023158"/>
    </source>
</evidence>
<proteinExistence type="inferred from homology"/>